<name>D3F883_CONWI</name>
<reference evidence="3" key="2">
    <citation type="submission" date="2010-01" db="EMBL/GenBank/DDBJ databases">
        <title>The complete genome of Conexibacter woesei DSM 14684.</title>
        <authorList>
            <consortium name="US DOE Joint Genome Institute (JGI-PGF)"/>
            <person name="Lucas S."/>
            <person name="Copeland A."/>
            <person name="Lapidus A."/>
            <person name="Glavina del Rio T."/>
            <person name="Dalin E."/>
            <person name="Tice H."/>
            <person name="Bruce D."/>
            <person name="Goodwin L."/>
            <person name="Pitluck S."/>
            <person name="Kyrpides N."/>
            <person name="Mavromatis K."/>
            <person name="Ivanova N."/>
            <person name="Mikhailova N."/>
            <person name="Chertkov O."/>
            <person name="Brettin T."/>
            <person name="Detter J.C."/>
            <person name="Han C."/>
            <person name="Larimer F."/>
            <person name="Land M."/>
            <person name="Hauser L."/>
            <person name="Markowitz V."/>
            <person name="Cheng J.-F."/>
            <person name="Hugenholtz P."/>
            <person name="Woyke T."/>
            <person name="Wu D."/>
            <person name="Pukall R."/>
            <person name="Steenblock K."/>
            <person name="Schneider S."/>
            <person name="Klenk H.-P."/>
            <person name="Eisen J.A."/>
        </authorList>
    </citation>
    <scope>NUCLEOTIDE SEQUENCE [LARGE SCALE GENOMIC DNA]</scope>
    <source>
        <strain evidence="3">DSM 14684 / CIP 108061 / JCM 11494 / NBRC 100937 / ID131577</strain>
    </source>
</reference>
<dbReference type="InterPro" id="IPR035965">
    <property type="entry name" value="PAS-like_dom_sf"/>
</dbReference>
<dbReference type="InterPro" id="IPR013978">
    <property type="entry name" value="MEKHLA"/>
</dbReference>
<dbReference type="OrthoDB" id="9794448at2"/>
<dbReference type="HOGENOM" id="CLU_115296_1_0_11"/>
<proteinExistence type="predicted"/>
<protein>
    <submittedName>
        <fullName evidence="2">MEKHLA domain protein</fullName>
    </submittedName>
</protein>
<dbReference type="RefSeq" id="WP_012932006.1">
    <property type="nucleotide sequence ID" value="NC_013739.1"/>
</dbReference>
<dbReference type="SUPFAM" id="SSF55785">
    <property type="entry name" value="PYP-like sensor domain (PAS domain)"/>
    <property type="match status" value="1"/>
</dbReference>
<keyword evidence="3" id="KW-1185">Reference proteome</keyword>
<dbReference type="KEGG" id="cwo:Cwoe_0518"/>
<gene>
    <name evidence="2" type="ordered locus">Cwoe_0518</name>
</gene>
<accession>D3F883</accession>
<dbReference type="Pfam" id="PF08670">
    <property type="entry name" value="MEKHLA"/>
    <property type="match status" value="1"/>
</dbReference>
<evidence type="ECO:0000259" key="1">
    <source>
        <dbReference type="Pfam" id="PF08670"/>
    </source>
</evidence>
<feature type="domain" description="MEKHLA" evidence="1">
    <location>
        <begin position="12"/>
        <end position="150"/>
    </location>
</feature>
<dbReference type="EMBL" id="CP001854">
    <property type="protein sequence ID" value="ADB48953.1"/>
    <property type="molecule type" value="Genomic_DNA"/>
</dbReference>
<evidence type="ECO:0000313" key="2">
    <source>
        <dbReference type="EMBL" id="ADB48953.1"/>
    </source>
</evidence>
<evidence type="ECO:0000313" key="3">
    <source>
        <dbReference type="Proteomes" id="UP000008229"/>
    </source>
</evidence>
<dbReference type="AlphaFoldDB" id="D3F883"/>
<reference evidence="2 3" key="1">
    <citation type="journal article" date="2010" name="Stand. Genomic Sci.">
        <title>Complete genome sequence of Conexibacter woesei type strain (ID131577).</title>
        <authorList>
            <person name="Pukall R."/>
            <person name="Lapidus A."/>
            <person name="Glavina Del Rio T."/>
            <person name="Copeland A."/>
            <person name="Tice H."/>
            <person name="Cheng J.-F."/>
            <person name="Lucas S."/>
            <person name="Chen F."/>
            <person name="Nolan M."/>
            <person name="Bruce D."/>
            <person name="Goodwin L."/>
            <person name="Pitluck S."/>
            <person name="Mavromatis K."/>
            <person name="Ivanova N."/>
            <person name="Ovchinnikova G."/>
            <person name="Pati A."/>
            <person name="Chen A."/>
            <person name="Palaniappan K."/>
            <person name="Land M."/>
            <person name="Hauser L."/>
            <person name="Chang Y.-J."/>
            <person name="Jeffries C.D."/>
            <person name="Chain P."/>
            <person name="Meincke L."/>
            <person name="Sims D."/>
            <person name="Brettin T."/>
            <person name="Detter J.C."/>
            <person name="Rohde M."/>
            <person name="Goeker M."/>
            <person name="Bristow J."/>
            <person name="Eisen J.A."/>
            <person name="Markowitz V."/>
            <person name="Kyrpides N.C."/>
            <person name="Klenk H.-P."/>
            <person name="Hugenholtz P."/>
        </authorList>
    </citation>
    <scope>NUCLEOTIDE SEQUENCE [LARGE SCALE GENOMIC DNA]</scope>
    <source>
        <strain evidence="3">DSM 14684 / CIP 108061 / JCM 11494 / NBRC 100937 / ID131577</strain>
    </source>
</reference>
<dbReference type="Proteomes" id="UP000008229">
    <property type="component" value="Chromosome"/>
</dbReference>
<dbReference type="eggNOG" id="ENOG5032SCF">
    <property type="taxonomic scope" value="Bacteria"/>
</dbReference>
<organism evidence="2 3">
    <name type="scientific">Conexibacter woesei (strain DSM 14684 / CCUG 47730 / CIP 108061 / JCM 11494 / NBRC 100937 / ID131577)</name>
    <dbReference type="NCBI Taxonomy" id="469383"/>
    <lineage>
        <taxon>Bacteria</taxon>
        <taxon>Bacillati</taxon>
        <taxon>Actinomycetota</taxon>
        <taxon>Thermoleophilia</taxon>
        <taxon>Solirubrobacterales</taxon>
        <taxon>Conexibacteraceae</taxon>
        <taxon>Conexibacter</taxon>
    </lineage>
</organism>
<sequence length="154" mass="16925">MPPWTEDELRMRARWLLHSYRQWAGEDLLALASDDDDALRARALFDAPFAVLAHDTRPDPMCIYANAAALAAFELGLADAPAFATSRTVEPAARDERRAALARAEEAGLLRGYSGVRVSTTGRSFRIHDGRIWTVLDDNGRRVGQAATFRSGPG</sequence>